<evidence type="ECO:0000313" key="1">
    <source>
        <dbReference type="EMBL" id="TKR92346.1"/>
    </source>
</evidence>
<sequence>MDNMVENVLDHFNGKVVKEPTDMGRNYVDLLPLLSEFPYALLHPTPTKLNGIEGGMIWGEAKDFYPSGNQKLVDPFSSKLFFSASYDNGAARYCATIFSLNQHCSALRASQIPMLVAIASGLV</sequence>
<reference evidence="1" key="2">
    <citation type="journal article" date="2015" name="Genome Biol.">
        <title>Comparative genomics of Steinernema reveals deeply conserved gene regulatory networks.</title>
        <authorList>
            <person name="Dillman A.R."/>
            <person name="Macchietto M."/>
            <person name="Porter C.F."/>
            <person name="Rogers A."/>
            <person name="Williams B."/>
            <person name="Antoshechkin I."/>
            <person name="Lee M.M."/>
            <person name="Goodwin Z."/>
            <person name="Lu X."/>
            <person name="Lewis E.E."/>
            <person name="Goodrich-Blair H."/>
            <person name="Stock S.P."/>
            <person name="Adams B.J."/>
            <person name="Sternberg P.W."/>
            <person name="Mortazavi A."/>
        </authorList>
    </citation>
    <scope>NUCLEOTIDE SEQUENCE [LARGE SCALE GENOMIC DNA]</scope>
    <source>
        <strain evidence="1">ALL</strain>
    </source>
</reference>
<name>A0A4U5P804_STECR</name>
<accession>A0A4U5P804</accession>
<reference evidence="1" key="1">
    <citation type="submission" date="2013-11" db="EMBL/GenBank/DDBJ databases">
        <authorList>
            <person name="Sternberg P."/>
            <person name="Dillman A."/>
            <person name="Macchietto M."/>
        </authorList>
    </citation>
    <scope>NUCLEOTIDE SEQUENCE</scope>
    <source>
        <strain evidence="1">ALL</strain>
    </source>
</reference>
<dbReference type="EMBL" id="AZBU02000002">
    <property type="protein sequence ID" value="TKR92346.1"/>
    <property type="molecule type" value="Genomic_DNA"/>
</dbReference>
<dbReference type="AlphaFoldDB" id="A0A4U5P804"/>
<organism evidence="1">
    <name type="scientific">Steinernema carpocapsae</name>
    <name type="common">Entomopathogenic nematode</name>
    <dbReference type="NCBI Taxonomy" id="34508"/>
    <lineage>
        <taxon>Eukaryota</taxon>
        <taxon>Metazoa</taxon>
        <taxon>Ecdysozoa</taxon>
        <taxon>Nematoda</taxon>
        <taxon>Chromadorea</taxon>
        <taxon>Rhabditida</taxon>
        <taxon>Tylenchina</taxon>
        <taxon>Panagrolaimomorpha</taxon>
        <taxon>Strongyloidoidea</taxon>
        <taxon>Steinernematidae</taxon>
        <taxon>Steinernema</taxon>
    </lineage>
</organism>
<gene>
    <name evidence="1" type="ORF">L596_007020</name>
</gene>
<comment type="caution">
    <text evidence="1">The sequence shown here is derived from an EMBL/GenBank/DDBJ whole genome shotgun (WGS) entry which is preliminary data.</text>
</comment>
<proteinExistence type="predicted"/>
<reference evidence="1" key="3">
    <citation type="journal article" date="2019" name="G3 (Bethesda)">
        <title>Hybrid Assembly of the Genome of the Entomopathogenic Nematode Steinernema carpocapsae Identifies the X-Chromosome.</title>
        <authorList>
            <person name="Serra L."/>
            <person name="Macchietto M."/>
            <person name="Macias-Munoz A."/>
            <person name="McGill C.J."/>
            <person name="Rodriguez I.M."/>
            <person name="Rodriguez B."/>
            <person name="Murad R."/>
            <person name="Mortazavi A."/>
        </authorList>
    </citation>
    <scope>NUCLEOTIDE SEQUENCE</scope>
    <source>
        <strain evidence="1">ALL</strain>
    </source>
</reference>
<protein>
    <submittedName>
        <fullName evidence="1">Uncharacterized protein</fullName>
    </submittedName>
</protein>